<proteinExistence type="predicted"/>
<keyword evidence="3" id="KW-0732">Signal</keyword>
<keyword evidence="2" id="KW-0812">Transmembrane</keyword>
<sequence length="125" mass="13924">MKFTFLAWFFIFLCGHTTSNMAFEGKPTSKQEDFTLSEPGKYGLNDTGKLNEEDERKEYKGNHELFPSIKGQKGKGAYGGANIVHRPRPGEKNAAILTVKPSFFVSATMLYVSWALVLTSLPILS</sequence>
<protein>
    <recommendedName>
        <fullName evidence="6">BURP domain-containing protein</fullName>
    </recommendedName>
</protein>
<evidence type="ECO:0000256" key="2">
    <source>
        <dbReference type="SAM" id="Phobius"/>
    </source>
</evidence>
<organism evidence="4 5">
    <name type="scientific">Hevea brasiliensis</name>
    <name type="common">Para rubber tree</name>
    <name type="synonym">Siphonia brasiliensis</name>
    <dbReference type="NCBI Taxonomy" id="3981"/>
    <lineage>
        <taxon>Eukaryota</taxon>
        <taxon>Viridiplantae</taxon>
        <taxon>Streptophyta</taxon>
        <taxon>Embryophyta</taxon>
        <taxon>Tracheophyta</taxon>
        <taxon>Spermatophyta</taxon>
        <taxon>Magnoliopsida</taxon>
        <taxon>eudicotyledons</taxon>
        <taxon>Gunneridae</taxon>
        <taxon>Pentapetalae</taxon>
        <taxon>rosids</taxon>
        <taxon>fabids</taxon>
        <taxon>Malpighiales</taxon>
        <taxon>Euphorbiaceae</taxon>
        <taxon>Crotonoideae</taxon>
        <taxon>Micrandreae</taxon>
        <taxon>Hevea</taxon>
    </lineage>
</organism>
<evidence type="ECO:0000256" key="3">
    <source>
        <dbReference type="SAM" id="SignalP"/>
    </source>
</evidence>
<keyword evidence="2" id="KW-0472">Membrane</keyword>
<keyword evidence="5" id="KW-1185">Reference proteome</keyword>
<dbReference type="Proteomes" id="UP001174677">
    <property type="component" value="Chromosome 6"/>
</dbReference>
<reference evidence="4" key="1">
    <citation type="journal article" date="2023" name="Plant Biotechnol. J.">
        <title>Chromosome-level wild Hevea brasiliensis genome provides new tools for genomic-assisted breeding and valuable loci to elevate rubber yield.</title>
        <authorList>
            <person name="Cheng H."/>
            <person name="Song X."/>
            <person name="Hu Y."/>
            <person name="Wu T."/>
            <person name="Yang Q."/>
            <person name="An Z."/>
            <person name="Feng S."/>
            <person name="Deng Z."/>
            <person name="Wu W."/>
            <person name="Zeng X."/>
            <person name="Tu M."/>
            <person name="Wang X."/>
            <person name="Huang H."/>
        </authorList>
    </citation>
    <scope>NUCLEOTIDE SEQUENCE</scope>
    <source>
        <strain evidence="4">MT/VB/25A 57/8</strain>
    </source>
</reference>
<comment type="caution">
    <text evidence="4">The sequence shown here is derived from an EMBL/GenBank/DDBJ whole genome shotgun (WGS) entry which is preliminary data.</text>
</comment>
<feature type="transmembrane region" description="Helical" evidence="2">
    <location>
        <begin position="103"/>
        <end position="124"/>
    </location>
</feature>
<gene>
    <name evidence="4" type="ORF">P3X46_010759</name>
</gene>
<evidence type="ECO:0000256" key="1">
    <source>
        <dbReference type="SAM" id="MobiDB-lite"/>
    </source>
</evidence>
<accession>A0ABQ9MJ53</accession>
<feature type="region of interest" description="Disordered" evidence="1">
    <location>
        <begin position="28"/>
        <end position="52"/>
    </location>
</feature>
<evidence type="ECO:0000313" key="4">
    <source>
        <dbReference type="EMBL" id="KAJ9178914.1"/>
    </source>
</evidence>
<evidence type="ECO:0008006" key="6">
    <source>
        <dbReference type="Google" id="ProtNLM"/>
    </source>
</evidence>
<dbReference type="EMBL" id="JARPOI010000006">
    <property type="protein sequence ID" value="KAJ9178914.1"/>
    <property type="molecule type" value="Genomic_DNA"/>
</dbReference>
<name>A0ABQ9MJ53_HEVBR</name>
<feature type="chain" id="PRO_5045436850" description="BURP domain-containing protein" evidence="3">
    <location>
        <begin position="23"/>
        <end position="125"/>
    </location>
</feature>
<feature type="signal peptide" evidence="3">
    <location>
        <begin position="1"/>
        <end position="22"/>
    </location>
</feature>
<keyword evidence="2" id="KW-1133">Transmembrane helix</keyword>
<evidence type="ECO:0000313" key="5">
    <source>
        <dbReference type="Proteomes" id="UP001174677"/>
    </source>
</evidence>